<comment type="caution">
    <text evidence="2">The sequence shown here is derived from an EMBL/GenBank/DDBJ whole genome shotgun (WGS) entry which is preliminary data.</text>
</comment>
<gene>
    <name evidence="2" type="ORF">AWRI1631_80120</name>
</gene>
<protein>
    <submittedName>
        <fullName evidence="2">Uncharacterized protein</fullName>
    </submittedName>
</protein>
<dbReference type="Proteomes" id="UP000008988">
    <property type="component" value="Unassembled WGS sequence"/>
</dbReference>
<reference evidence="2 3" key="1">
    <citation type="journal article" date="2008" name="FEMS Yeast Res.">
        <title>Comparative genome analysis of a Saccharomyces cerevisiae wine strain.</title>
        <authorList>
            <person name="Borneman A.R."/>
            <person name="Forgan A.H."/>
            <person name="Pretorius I.S."/>
            <person name="Chambers P.J."/>
        </authorList>
    </citation>
    <scope>NUCLEOTIDE SEQUENCE [LARGE SCALE GENOMIC DNA]</scope>
    <source>
        <strain evidence="2 3">AWRI1631</strain>
    </source>
</reference>
<dbReference type="AlphaFoldDB" id="B5VJP3"/>
<evidence type="ECO:0000313" key="3">
    <source>
        <dbReference type="Proteomes" id="UP000008988"/>
    </source>
</evidence>
<sequence>MESASVPKNSATSSLVALNGTLLIYKVSFDLSIWSNGIFSLFCPLKPPLAPPLPLNVPSASETSSVAASETSSKTSSASETASASETSSLHLAWSSSSLNMNFSVLNDFRVIILLDIIKINLGWELD</sequence>
<evidence type="ECO:0000313" key="2">
    <source>
        <dbReference type="EMBL" id="EDZ71849.1"/>
    </source>
</evidence>
<feature type="region of interest" description="Disordered" evidence="1">
    <location>
        <begin position="57"/>
        <end position="84"/>
    </location>
</feature>
<proteinExistence type="predicted"/>
<dbReference type="EMBL" id="ABSV01001037">
    <property type="protein sequence ID" value="EDZ71849.1"/>
    <property type="molecule type" value="Genomic_DNA"/>
</dbReference>
<accession>B5VJP3</accession>
<evidence type="ECO:0000256" key="1">
    <source>
        <dbReference type="SAM" id="MobiDB-lite"/>
    </source>
</evidence>
<name>B5VJP3_YEAS6</name>
<organism evidence="2 3">
    <name type="scientific">Saccharomyces cerevisiae (strain AWRI1631)</name>
    <name type="common">Baker's yeast</name>
    <dbReference type="NCBI Taxonomy" id="545124"/>
    <lineage>
        <taxon>Eukaryota</taxon>
        <taxon>Fungi</taxon>
        <taxon>Dikarya</taxon>
        <taxon>Ascomycota</taxon>
        <taxon>Saccharomycotina</taxon>
        <taxon>Saccharomycetes</taxon>
        <taxon>Saccharomycetales</taxon>
        <taxon>Saccharomycetaceae</taxon>
        <taxon>Saccharomyces</taxon>
    </lineage>
</organism>